<dbReference type="PANTHER" id="PTHR10766">
    <property type="entry name" value="TRANSMEMBRANE 9 SUPERFAMILY PROTEIN"/>
    <property type="match status" value="1"/>
</dbReference>
<evidence type="ECO:0000256" key="1">
    <source>
        <dbReference type="ARBA" id="ARBA00004141"/>
    </source>
</evidence>
<feature type="transmembrane region" description="Helical" evidence="7">
    <location>
        <begin position="552"/>
        <end position="572"/>
    </location>
</feature>
<dbReference type="InterPro" id="IPR004240">
    <property type="entry name" value="EMP70"/>
</dbReference>
<feature type="transmembrane region" description="Helical" evidence="7">
    <location>
        <begin position="326"/>
        <end position="349"/>
    </location>
</feature>
<feature type="transmembrane region" description="Helical" evidence="7">
    <location>
        <begin position="393"/>
        <end position="417"/>
    </location>
</feature>
<keyword evidence="4 7" id="KW-0732">Signal</keyword>
<dbReference type="GeneID" id="54784208"/>
<comment type="subcellular location">
    <subcellularLocation>
        <location evidence="1">Membrane</location>
        <topology evidence="1">Multi-pass membrane protein</topology>
    </subcellularLocation>
</comment>
<comment type="similarity">
    <text evidence="2 7">Belongs to the nonaspanin (TM9SF) (TC 9.A.2) family.</text>
</comment>
<gene>
    <name evidence="8" type="ORF">DIURU_005557</name>
</gene>
<protein>
    <recommendedName>
        <fullName evidence="7">Transmembrane 9 superfamily member</fullName>
    </recommendedName>
</protein>
<evidence type="ECO:0000256" key="5">
    <source>
        <dbReference type="ARBA" id="ARBA00022989"/>
    </source>
</evidence>
<evidence type="ECO:0000256" key="3">
    <source>
        <dbReference type="ARBA" id="ARBA00022692"/>
    </source>
</evidence>
<feature type="transmembrane region" description="Helical" evidence="7">
    <location>
        <begin position="514"/>
        <end position="540"/>
    </location>
</feature>
<feature type="transmembrane region" description="Helical" evidence="7">
    <location>
        <begin position="260"/>
        <end position="282"/>
    </location>
</feature>
<evidence type="ECO:0000313" key="8">
    <source>
        <dbReference type="EMBL" id="KAA8896817.1"/>
    </source>
</evidence>
<evidence type="ECO:0000313" key="9">
    <source>
        <dbReference type="Proteomes" id="UP000449547"/>
    </source>
</evidence>
<keyword evidence="5 7" id="KW-1133">Transmembrane helix</keyword>
<dbReference type="EMBL" id="SWFT01000162">
    <property type="protein sequence ID" value="KAA8896817.1"/>
    <property type="molecule type" value="Genomic_DNA"/>
</dbReference>
<name>A0A642UJV1_DIURU</name>
<organism evidence="8 9">
    <name type="scientific">Diutina rugosa</name>
    <name type="common">Yeast</name>
    <name type="synonym">Candida rugosa</name>
    <dbReference type="NCBI Taxonomy" id="5481"/>
    <lineage>
        <taxon>Eukaryota</taxon>
        <taxon>Fungi</taxon>
        <taxon>Dikarya</taxon>
        <taxon>Ascomycota</taxon>
        <taxon>Saccharomycotina</taxon>
        <taxon>Pichiomycetes</taxon>
        <taxon>Debaryomycetaceae</taxon>
        <taxon>Diutina</taxon>
    </lineage>
</organism>
<dbReference type="GO" id="GO:0005768">
    <property type="term" value="C:endosome"/>
    <property type="evidence" value="ECO:0007669"/>
    <property type="project" value="TreeGrafter"/>
</dbReference>
<dbReference type="PANTHER" id="PTHR10766:SF111">
    <property type="entry name" value="TRANSMEMBRANE 9 SUPERFAMILY MEMBER 2"/>
    <property type="match status" value="1"/>
</dbReference>
<feature type="transmembrane region" description="Helical" evidence="7">
    <location>
        <begin position="483"/>
        <end position="502"/>
    </location>
</feature>
<feature type="transmembrane region" description="Helical" evidence="7">
    <location>
        <begin position="361"/>
        <end position="381"/>
    </location>
</feature>
<evidence type="ECO:0000256" key="4">
    <source>
        <dbReference type="ARBA" id="ARBA00022729"/>
    </source>
</evidence>
<evidence type="ECO:0000256" key="2">
    <source>
        <dbReference type="ARBA" id="ARBA00005227"/>
    </source>
</evidence>
<feature type="transmembrane region" description="Helical" evidence="7">
    <location>
        <begin position="584"/>
        <end position="610"/>
    </location>
</feature>
<feature type="signal peptide" evidence="7">
    <location>
        <begin position="1"/>
        <end position="16"/>
    </location>
</feature>
<accession>A0A642UJV1</accession>
<dbReference type="OrthoDB" id="1666796at2759"/>
<dbReference type="Pfam" id="PF02990">
    <property type="entry name" value="EMP70"/>
    <property type="match status" value="1"/>
</dbReference>
<comment type="caution">
    <text evidence="8">The sequence shown here is derived from an EMBL/GenBank/DDBJ whole genome shotgun (WGS) entry which is preliminary data.</text>
</comment>
<dbReference type="GO" id="GO:0007034">
    <property type="term" value="P:vacuolar transport"/>
    <property type="evidence" value="ECO:0007669"/>
    <property type="project" value="TreeGrafter"/>
</dbReference>
<evidence type="ECO:0000256" key="6">
    <source>
        <dbReference type="ARBA" id="ARBA00023136"/>
    </source>
</evidence>
<proteinExistence type="inferred from homology"/>
<reference evidence="8 9" key="1">
    <citation type="submission" date="2019-07" db="EMBL/GenBank/DDBJ databases">
        <title>Genome assembly of two rare yeast pathogens: Diutina rugosa and Trichomonascus ciferrii.</title>
        <authorList>
            <person name="Mixao V."/>
            <person name="Saus E."/>
            <person name="Hansen A."/>
            <person name="Lass-Flor C."/>
            <person name="Gabaldon T."/>
        </authorList>
    </citation>
    <scope>NUCLEOTIDE SEQUENCE [LARGE SCALE GENOMIC DNA]</scope>
    <source>
        <strain evidence="8 9">CBS 613</strain>
    </source>
</reference>
<evidence type="ECO:0000256" key="7">
    <source>
        <dbReference type="RuleBase" id="RU363079"/>
    </source>
</evidence>
<dbReference type="OMA" id="KVYYMFG"/>
<keyword evidence="3 7" id="KW-0812">Transmembrane</keyword>
<feature type="transmembrane region" description="Helical" evidence="7">
    <location>
        <begin position="423"/>
        <end position="446"/>
    </location>
</feature>
<dbReference type="GO" id="GO:0072657">
    <property type="term" value="P:protein localization to membrane"/>
    <property type="evidence" value="ECO:0007669"/>
    <property type="project" value="TreeGrafter"/>
</dbReference>
<dbReference type="RefSeq" id="XP_034009613.1">
    <property type="nucleotide sequence ID" value="XM_034158552.1"/>
</dbReference>
<dbReference type="GO" id="GO:0000329">
    <property type="term" value="C:fungal-type vacuole membrane"/>
    <property type="evidence" value="ECO:0007669"/>
    <property type="project" value="TreeGrafter"/>
</dbReference>
<dbReference type="Proteomes" id="UP000449547">
    <property type="component" value="Unassembled WGS sequence"/>
</dbReference>
<keyword evidence="9" id="KW-1185">Reference proteome</keyword>
<dbReference type="AlphaFoldDB" id="A0A642UJV1"/>
<dbReference type="VEuPathDB" id="FungiDB:DIURU_005557"/>
<feature type="chain" id="PRO_5025080011" description="Transmembrane 9 superfamily member" evidence="7">
    <location>
        <begin position="17"/>
        <end position="620"/>
    </location>
</feature>
<keyword evidence="6 7" id="KW-0472">Membrane</keyword>
<sequence>MRLLVVLLFVASVVRGFYLPGVAPTDYDKGQSIPLLVNHLTPSPHDPKNTEKTYVYSYDYYYPKFQFCVPEEGRQKQSESLGSVLFGDRIFNSPFKINMLEDVKCRKLCSTKYSAEDARFVLRNIRAGYRHNWLIDNLPVSPSEDLKNDQVLYANGFSIGNPNTDPASLFNHYDLVVQYHKRGDKYRVVGALVRPRSINNFGKQENDDTFCDDTESPLELSKKEETSIYYSYSVTFEESATPWATRWDNYLHVYSPKIQWFALVNFSLMVVILGIIIAHIFMRTLKADIDNYNDVNLDDDIADESGWKLVHGDVFRPPANRMLLSVLLGSGAQILIMITLTMVISLFGLLSPSNRGALSTFMFIVFILTAFISSYISGYLYRFWGGDNWKINTILTPTLVPGLVFAAIIGLNFFLVAAHSSGAIPFTTMLAIVVIWFVVSIPLSILGSIMQSKRPLLSTPVRTNQIPRQIPQQPWYLRFGPNILIGGLFPFASIFLELMFIYKSLWFNRIYYMFGFLFFCFILMITLTGLITMLMIYYTLCFEDYNWQWKSLIIGGSSAVYMLLHALGFMWTKNLSGLSFVLTSGYAVVLSALAFLCCGFVGFSCCLFFIRRMFSQIKVD</sequence>